<proteinExistence type="predicted"/>
<dbReference type="CDD" id="cd07377">
    <property type="entry name" value="WHTH_GntR"/>
    <property type="match status" value="1"/>
</dbReference>
<dbReference type="Gene3D" id="1.10.10.10">
    <property type="entry name" value="Winged helix-like DNA-binding domain superfamily/Winged helix DNA-binding domain"/>
    <property type="match status" value="1"/>
</dbReference>
<sequence>MTQTTRHSDTVSRLLTAIQEGHYPIGSALPSERELAATFDISRNTLREAIRTLANAGVVEIRPRSGTVVLPGASSRNVALRARAEASGDHSPLDLIVARLALEPVCAEYAADHRSEEDLRSLAEALHKQEAAVTRGEDPSEPDVMFHSAIAAATHNPALAILQSQLAQMMHGSLWNELKGHAREAASANEKYLDHHRLIYDAIADQDSRRAGHLMTSHLADIESALRAEAYRGLD</sequence>
<keyword evidence="3" id="KW-0804">Transcription</keyword>
<dbReference type="InterPro" id="IPR000524">
    <property type="entry name" value="Tscrpt_reg_HTH_GntR"/>
</dbReference>
<keyword evidence="1" id="KW-0805">Transcription regulation</keyword>
<dbReference type="PROSITE" id="PS50949">
    <property type="entry name" value="HTH_GNTR"/>
    <property type="match status" value="1"/>
</dbReference>
<dbReference type="EMBL" id="BAABLW010000005">
    <property type="protein sequence ID" value="GAA4917270.1"/>
    <property type="molecule type" value="Genomic_DNA"/>
</dbReference>
<dbReference type="SMART" id="SM00345">
    <property type="entry name" value="HTH_GNTR"/>
    <property type="match status" value="1"/>
</dbReference>
<dbReference type="Pfam" id="PF07729">
    <property type="entry name" value="FCD"/>
    <property type="match status" value="1"/>
</dbReference>
<dbReference type="Gene3D" id="1.20.120.530">
    <property type="entry name" value="GntR ligand-binding domain-like"/>
    <property type="match status" value="1"/>
</dbReference>
<dbReference type="InterPro" id="IPR036388">
    <property type="entry name" value="WH-like_DNA-bd_sf"/>
</dbReference>
<dbReference type="RefSeq" id="WP_345477061.1">
    <property type="nucleotide sequence ID" value="NZ_BAABLW010000005.1"/>
</dbReference>
<keyword evidence="2" id="KW-0238">DNA-binding</keyword>
<feature type="domain" description="HTH gntR-type" evidence="4">
    <location>
        <begin position="4"/>
        <end position="72"/>
    </location>
</feature>
<evidence type="ECO:0000256" key="2">
    <source>
        <dbReference type="ARBA" id="ARBA00023125"/>
    </source>
</evidence>
<evidence type="ECO:0000259" key="4">
    <source>
        <dbReference type="PROSITE" id="PS50949"/>
    </source>
</evidence>
<evidence type="ECO:0000256" key="1">
    <source>
        <dbReference type="ARBA" id="ARBA00023015"/>
    </source>
</evidence>
<dbReference type="InterPro" id="IPR011711">
    <property type="entry name" value="GntR_C"/>
</dbReference>
<accession>A0ABP9FUS2</accession>
<reference evidence="6" key="1">
    <citation type="journal article" date="2019" name="Int. J. Syst. Evol. Microbiol.">
        <title>The Global Catalogue of Microorganisms (GCM) 10K type strain sequencing project: providing services to taxonomists for standard genome sequencing and annotation.</title>
        <authorList>
            <consortium name="The Broad Institute Genomics Platform"/>
            <consortium name="The Broad Institute Genome Sequencing Center for Infectious Disease"/>
            <person name="Wu L."/>
            <person name="Ma J."/>
        </authorList>
    </citation>
    <scope>NUCLEOTIDE SEQUENCE [LARGE SCALE GENOMIC DNA]</scope>
    <source>
        <strain evidence="6">JCM 19129</strain>
    </source>
</reference>
<evidence type="ECO:0000313" key="5">
    <source>
        <dbReference type="EMBL" id="GAA4917270.1"/>
    </source>
</evidence>
<comment type="caution">
    <text evidence="5">The sequence shown here is derived from an EMBL/GenBank/DDBJ whole genome shotgun (WGS) entry which is preliminary data.</text>
</comment>
<dbReference type="PRINTS" id="PR00035">
    <property type="entry name" value="HTHGNTR"/>
</dbReference>
<organism evidence="5 6">
    <name type="scientific">Nesterenkonia rhizosphaerae</name>
    <dbReference type="NCBI Taxonomy" id="1348272"/>
    <lineage>
        <taxon>Bacteria</taxon>
        <taxon>Bacillati</taxon>
        <taxon>Actinomycetota</taxon>
        <taxon>Actinomycetes</taxon>
        <taxon>Micrococcales</taxon>
        <taxon>Micrococcaceae</taxon>
        <taxon>Nesterenkonia</taxon>
    </lineage>
</organism>
<evidence type="ECO:0000256" key="3">
    <source>
        <dbReference type="ARBA" id="ARBA00023163"/>
    </source>
</evidence>
<dbReference type="Pfam" id="PF00392">
    <property type="entry name" value="GntR"/>
    <property type="match status" value="1"/>
</dbReference>
<dbReference type="SUPFAM" id="SSF48008">
    <property type="entry name" value="GntR ligand-binding domain-like"/>
    <property type="match status" value="1"/>
</dbReference>
<evidence type="ECO:0000313" key="6">
    <source>
        <dbReference type="Proteomes" id="UP001500368"/>
    </source>
</evidence>
<gene>
    <name evidence="5" type="ORF">GCM10025790_10960</name>
</gene>
<dbReference type="Proteomes" id="UP001500368">
    <property type="component" value="Unassembled WGS sequence"/>
</dbReference>
<protein>
    <submittedName>
        <fullName evidence="5">FadR/GntR family transcriptional regulator</fullName>
    </submittedName>
</protein>
<keyword evidence="6" id="KW-1185">Reference proteome</keyword>
<dbReference type="PANTHER" id="PTHR43537:SF5">
    <property type="entry name" value="UXU OPERON TRANSCRIPTIONAL REGULATOR"/>
    <property type="match status" value="1"/>
</dbReference>
<dbReference type="SUPFAM" id="SSF46785">
    <property type="entry name" value="Winged helix' DNA-binding domain"/>
    <property type="match status" value="1"/>
</dbReference>
<dbReference type="InterPro" id="IPR036390">
    <property type="entry name" value="WH_DNA-bd_sf"/>
</dbReference>
<name>A0ABP9FUS2_9MICC</name>
<dbReference type="SMART" id="SM00895">
    <property type="entry name" value="FCD"/>
    <property type="match status" value="1"/>
</dbReference>
<dbReference type="InterPro" id="IPR008920">
    <property type="entry name" value="TF_FadR/GntR_C"/>
</dbReference>
<dbReference type="PANTHER" id="PTHR43537">
    <property type="entry name" value="TRANSCRIPTIONAL REGULATOR, GNTR FAMILY"/>
    <property type="match status" value="1"/>
</dbReference>